<sequence length="334" mass="37610">MNPFEELKPTPLSEILLDKAFRKSLKASYNPGRVKDKLEFLKRESLIKVKVFGKVLTDSLNAIVKNFPSLGSVDPFYYELIDVLFGVEKVKQALSSINGTPPIIRRIIEDEAEGLKELESKTEVINFKKRVYGRVSSLIKKISPSLKLIREIIIEARNFPSIDKSSFTIVVAGQPNVGKSTFVKAVSTAQPEIADYPFTTKRILVGHLDYKGNVIQVIDTPGLLDREPDLRNKIELQSIIALKHLADLIIYLFDPTETCGYSLTSQLNLFKYIKNLFPDKPVIPVINKIDLAAPERVNLIFNELGSAATLSSVRNFEAKKFLNNVLDELNFQRS</sequence>
<reference evidence="4" key="1">
    <citation type="journal article" date="2017" name="Nature">
        <title>Asgard archaea illuminate the origin of eukaryotic cellular complexity.</title>
        <authorList>
            <person name="Zaremba-Niedzwiedzka K."/>
            <person name="Caceres E.F."/>
            <person name="Saw J.H."/>
            <person name="Backstrom D."/>
            <person name="Juzokaite L."/>
            <person name="Vancaester E."/>
            <person name="Seitz K.W."/>
            <person name="Anantharaman K."/>
            <person name="Starnawski P."/>
            <person name="Kjeldsen K.U."/>
            <person name="Scott M.B."/>
            <person name="Nunoura T."/>
            <person name="Banfield J.F."/>
            <person name="Schramm A."/>
            <person name="Baker B.J."/>
            <person name="Spang A."/>
            <person name="Ettema T.J.G."/>
        </authorList>
    </citation>
    <scope>NUCLEOTIDE SEQUENCE</scope>
    <source>
        <strain evidence="4">LCB_4</strain>
    </source>
</reference>
<feature type="domain" description="OBG-type G" evidence="3">
    <location>
        <begin position="167"/>
        <end position="330"/>
    </location>
</feature>
<dbReference type="InterPro" id="IPR006073">
    <property type="entry name" value="GTP-bd"/>
</dbReference>
<keyword evidence="1" id="KW-0547">Nucleotide-binding</keyword>
<dbReference type="CDD" id="cd01897">
    <property type="entry name" value="NOG"/>
    <property type="match status" value="1"/>
</dbReference>
<evidence type="ECO:0000313" key="4">
    <source>
        <dbReference type="EMBL" id="WEU39768.1"/>
    </source>
</evidence>
<keyword evidence="2" id="KW-0342">GTP-binding</keyword>
<dbReference type="PANTHER" id="PTHR45759">
    <property type="entry name" value="NUCLEOLAR GTP-BINDING PROTEIN 1"/>
    <property type="match status" value="1"/>
</dbReference>
<dbReference type="Proteomes" id="UP000186851">
    <property type="component" value="Chromosome"/>
</dbReference>
<dbReference type="InterPro" id="IPR031167">
    <property type="entry name" value="G_OBG"/>
</dbReference>
<gene>
    <name evidence="4" type="ORF">OdinLCB4_004620</name>
</gene>
<dbReference type="SUPFAM" id="SSF52540">
    <property type="entry name" value="P-loop containing nucleoside triphosphate hydrolases"/>
    <property type="match status" value="1"/>
</dbReference>
<dbReference type="PRINTS" id="PR00326">
    <property type="entry name" value="GTP1OBG"/>
</dbReference>
<proteinExistence type="predicted"/>
<evidence type="ECO:0000256" key="1">
    <source>
        <dbReference type="ARBA" id="ARBA00022741"/>
    </source>
</evidence>
<dbReference type="InterPro" id="IPR027417">
    <property type="entry name" value="P-loop_NTPase"/>
</dbReference>
<evidence type="ECO:0000313" key="5">
    <source>
        <dbReference type="Proteomes" id="UP000186851"/>
    </source>
</evidence>
<name>A0AAF0D1C6_ODILC</name>
<dbReference type="KEGG" id="oyw:OdinLCB4_004620"/>
<dbReference type="GO" id="GO:0005525">
    <property type="term" value="F:GTP binding"/>
    <property type="evidence" value="ECO:0007669"/>
    <property type="project" value="UniProtKB-KW"/>
</dbReference>
<accession>A0AAF0D1C6</accession>
<reference evidence="4" key="2">
    <citation type="journal article" date="2022" name="Nat. Microbiol.">
        <title>A closed Candidatus Odinarchaeum chromosome exposes Asgard archaeal viruses.</title>
        <authorList>
            <person name="Tamarit D."/>
            <person name="Caceres E.F."/>
            <person name="Krupovic M."/>
            <person name="Nijland R."/>
            <person name="Eme L."/>
            <person name="Robinson N.P."/>
            <person name="Ettema T.J.G."/>
        </authorList>
    </citation>
    <scope>NUCLEOTIDE SEQUENCE</scope>
    <source>
        <strain evidence="4">LCB_4</strain>
    </source>
</reference>
<dbReference type="Pfam" id="PF17835">
    <property type="entry name" value="NOG1_N"/>
    <property type="match status" value="1"/>
</dbReference>
<dbReference type="InterPro" id="IPR041623">
    <property type="entry name" value="NOG1_N"/>
</dbReference>
<dbReference type="PROSITE" id="PS51710">
    <property type="entry name" value="G_OBG"/>
    <property type="match status" value="1"/>
</dbReference>
<dbReference type="AlphaFoldDB" id="A0AAF0D1C6"/>
<dbReference type="Gene3D" id="3.40.50.300">
    <property type="entry name" value="P-loop containing nucleotide triphosphate hydrolases"/>
    <property type="match status" value="1"/>
</dbReference>
<dbReference type="EMBL" id="CP091871">
    <property type="protein sequence ID" value="WEU39768.1"/>
    <property type="molecule type" value="Genomic_DNA"/>
</dbReference>
<protein>
    <submittedName>
        <fullName evidence="4">50S ribosome-binding GTPase</fullName>
    </submittedName>
</protein>
<organism evidence="4 5">
    <name type="scientific">Odinarchaeota yellowstonii (strain LCB_4)</name>
    <dbReference type="NCBI Taxonomy" id="1841599"/>
    <lineage>
        <taxon>Archaea</taxon>
        <taxon>Promethearchaeati</taxon>
        <taxon>Candidatus Odinarchaeota</taxon>
        <taxon>Candidatus Odinarchaeia</taxon>
        <taxon>Candidatus Odinarchaeales</taxon>
        <taxon>Candidatus Odinarchaeaceae</taxon>
        <taxon>Candidatus Odinarchaeum</taxon>
    </lineage>
</organism>
<evidence type="ECO:0000256" key="2">
    <source>
        <dbReference type="ARBA" id="ARBA00023134"/>
    </source>
</evidence>
<dbReference type="Pfam" id="PF06858">
    <property type="entry name" value="NOG1"/>
    <property type="match status" value="1"/>
</dbReference>
<dbReference type="InterPro" id="IPR010674">
    <property type="entry name" value="NOG1_Rossman_fold_dom"/>
</dbReference>
<evidence type="ECO:0000259" key="3">
    <source>
        <dbReference type="PROSITE" id="PS51710"/>
    </source>
</evidence>
<dbReference type="Gene3D" id="1.20.120.1190">
    <property type="match status" value="1"/>
</dbReference>